<evidence type="ECO:0000313" key="3">
    <source>
        <dbReference type="Proteomes" id="UP000027361"/>
    </source>
</evidence>
<dbReference type="HOGENOM" id="CLU_928079_0_0_1"/>
<accession>A0A066VM86</accession>
<feature type="region of interest" description="Disordered" evidence="1">
    <location>
        <begin position="185"/>
        <end position="212"/>
    </location>
</feature>
<proteinExistence type="predicted"/>
<dbReference type="GeneID" id="25261724"/>
<dbReference type="Proteomes" id="UP000027361">
    <property type="component" value="Unassembled WGS sequence"/>
</dbReference>
<dbReference type="RefSeq" id="XP_013242121.1">
    <property type="nucleotide sequence ID" value="XM_013386667.1"/>
</dbReference>
<dbReference type="EMBL" id="JMSN01000068">
    <property type="protein sequence ID" value="KDN42621.1"/>
    <property type="molecule type" value="Genomic_DNA"/>
</dbReference>
<organism evidence="2 3">
    <name type="scientific">Tilletiaria anomala (strain ATCC 24038 / CBS 436.72 / UBC 951)</name>
    <dbReference type="NCBI Taxonomy" id="1037660"/>
    <lineage>
        <taxon>Eukaryota</taxon>
        <taxon>Fungi</taxon>
        <taxon>Dikarya</taxon>
        <taxon>Basidiomycota</taxon>
        <taxon>Ustilaginomycotina</taxon>
        <taxon>Exobasidiomycetes</taxon>
        <taxon>Georgefischeriales</taxon>
        <taxon>Tilletiariaceae</taxon>
        <taxon>Tilletiaria</taxon>
    </lineage>
</organism>
<name>A0A066VM86_TILAU</name>
<feature type="compositionally biased region" description="Basic and acidic residues" evidence="1">
    <location>
        <begin position="185"/>
        <end position="197"/>
    </location>
</feature>
<protein>
    <submittedName>
        <fullName evidence="2">Uncharacterized protein</fullName>
    </submittedName>
</protein>
<sequence>MPPSNQPYVLEVKLNMLSSELCMTCCSTIASGSSQHEVKPKAMPFVHGCCRRFICSTCIANNARLATFCPFCEDPQTAFRKGRRHDVTRAGDTLFDFDKALSGSGQAVQNGSAEESLERDVPPAYEAGPDFVLAYDDSTKEDAVVATATASIQKISKIQLSEPGTFKPIADHTHAAGLAEVLPEKIKVPPDSGKEQTQRGTGESAPTDGETRQYWLRPEDTLSGLALRFRVPVSAWSYPQKILPASFDPLRPIFLCLLVGRHPLHFEPAATLCARNDTAYPSHASLDPAPCQLHFCCGCS</sequence>
<evidence type="ECO:0000313" key="2">
    <source>
        <dbReference type="EMBL" id="KDN42621.1"/>
    </source>
</evidence>
<gene>
    <name evidence="2" type="ORF">K437DRAFT_159782</name>
</gene>
<reference evidence="2 3" key="1">
    <citation type="submission" date="2014-05" db="EMBL/GenBank/DDBJ databases">
        <title>Draft genome sequence of a rare smut relative, Tilletiaria anomala UBC 951.</title>
        <authorList>
            <consortium name="DOE Joint Genome Institute"/>
            <person name="Toome M."/>
            <person name="Kuo A."/>
            <person name="Henrissat B."/>
            <person name="Lipzen A."/>
            <person name="Tritt A."/>
            <person name="Yoshinaga Y."/>
            <person name="Zane M."/>
            <person name="Barry K."/>
            <person name="Grigoriev I.V."/>
            <person name="Spatafora J.W."/>
            <person name="Aimea M.C."/>
        </authorList>
    </citation>
    <scope>NUCLEOTIDE SEQUENCE [LARGE SCALE GENOMIC DNA]</scope>
    <source>
        <strain evidence="2 3">UBC 951</strain>
    </source>
</reference>
<evidence type="ECO:0000256" key="1">
    <source>
        <dbReference type="SAM" id="MobiDB-lite"/>
    </source>
</evidence>
<dbReference type="AlphaFoldDB" id="A0A066VM86"/>
<comment type="caution">
    <text evidence="2">The sequence shown here is derived from an EMBL/GenBank/DDBJ whole genome shotgun (WGS) entry which is preliminary data.</text>
</comment>
<keyword evidence="3" id="KW-1185">Reference proteome</keyword>
<dbReference type="InParanoid" id="A0A066VM86"/>
<dbReference type="OrthoDB" id="1068471at2759"/>